<evidence type="ECO:0000313" key="2">
    <source>
        <dbReference type="Proteomes" id="UP000294299"/>
    </source>
</evidence>
<accession>A0A484I4U1</accession>
<protein>
    <submittedName>
        <fullName evidence="1">Uncharacterized protein</fullName>
    </submittedName>
</protein>
<sequence length="60" mass="6764">MAVFNKFFNETTNTLGHTLHPLEEVLSLVTIPLASINNELNNTFYDNLPNCLSWLPKTTA</sequence>
<gene>
    <name evidence="1" type="ORF">NFRAN_0354</name>
</gene>
<dbReference type="RefSeq" id="WP_172602031.1">
    <property type="nucleotide sequence ID" value="NZ_LR216287.1"/>
</dbReference>
<evidence type="ECO:0000313" key="1">
    <source>
        <dbReference type="EMBL" id="VFJ12675.1"/>
    </source>
</evidence>
<dbReference type="GeneID" id="55648711"/>
<dbReference type="KEGG" id="nfn:NFRAN_0354"/>
<dbReference type="AlphaFoldDB" id="A0A484I4U1"/>
<reference evidence="1 2" key="1">
    <citation type="submission" date="2019-02" db="EMBL/GenBank/DDBJ databases">
        <authorList>
            <person name="Lehtovirta-Morley E L."/>
        </authorList>
    </citation>
    <scope>NUCLEOTIDE SEQUENCE [LARGE SCALE GENOMIC DNA]</scope>
    <source>
        <strain evidence="1">NFRAN1</strain>
    </source>
</reference>
<proteinExistence type="predicted"/>
<dbReference type="EMBL" id="LR216287">
    <property type="protein sequence ID" value="VFJ12675.1"/>
    <property type="molecule type" value="Genomic_DNA"/>
</dbReference>
<dbReference type="OrthoDB" id="12289at2157"/>
<dbReference type="Proteomes" id="UP000294299">
    <property type="component" value="Chromosome NFRAN"/>
</dbReference>
<organism evidence="1 2">
    <name type="scientific">Candidatus Nitrosocosmicus franklandianus</name>
    <dbReference type="NCBI Taxonomy" id="1798806"/>
    <lineage>
        <taxon>Archaea</taxon>
        <taxon>Nitrososphaerota</taxon>
        <taxon>Nitrososphaeria</taxon>
        <taxon>Nitrososphaerales</taxon>
        <taxon>Nitrososphaeraceae</taxon>
        <taxon>Candidatus Nitrosocosmicus</taxon>
    </lineage>
</organism>
<keyword evidence="2" id="KW-1185">Reference proteome</keyword>
<name>A0A484I4U1_9ARCH</name>